<dbReference type="PROSITE" id="PS50294">
    <property type="entry name" value="WD_REPEATS_REGION"/>
    <property type="match status" value="4"/>
</dbReference>
<dbReference type="Pfam" id="PF08625">
    <property type="entry name" value="Utp13"/>
    <property type="match status" value="1"/>
</dbReference>
<evidence type="ECO:0000313" key="7">
    <source>
        <dbReference type="EMBL" id="MFH4975908.1"/>
    </source>
</evidence>
<feature type="repeat" description="WD" evidence="5">
    <location>
        <begin position="587"/>
        <end position="618"/>
    </location>
</feature>
<dbReference type="InterPro" id="IPR013934">
    <property type="entry name" value="Utp13_C"/>
</dbReference>
<dbReference type="InterPro" id="IPR020472">
    <property type="entry name" value="WD40_PAC1"/>
</dbReference>
<comment type="caution">
    <text evidence="7">The sequence shown here is derived from an EMBL/GenBank/DDBJ whole genome shotgun (WGS) entry which is preliminary data.</text>
</comment>
<dbReference type="Pfam" id="PF00400">
    <property type="entry name" value="WD40"/>
    <property type="match status" value="7"/>
</dbReference>
<dbReference type="PANTHER" id="PTHR19854">
    <property type="entry name" value="TRANSDUCIN BETA-LIKE 3"/>
    <property type="match status" value="1"/>
</dbReference>
<protein>
    <recommendedName>
        <fullName evidence="6">U3 small nucleolar RNA-associated protein 13 C-terminal domain-containing protein</fullName>
    </recommendedName>
</protein>
<dbReference type="PROSITE" id="PS00678">
    <property type="entry name" value="WD_REPEATS_1"/>
    <property type="match status" value="1"/>
</dbReference>
<dbReference type="InterPro" id="IPR015943">
    <property type="entry name" value="WD40/YVTN_repeat-like_dom_sf"/>
</dbReference>
<reference evidence="7 8" key="1">
    <citation type="submission" date="2024-08" db="EMBL/GenBank/DDBJ databases">
        <title>Gnathostoma spinigerum genome.</title>
        <authorList>
            <person name="Gonzalez-Bertolin B."/>
            <person name="Monzon S."/>
            <person name="Zaballos A."/>
            <person name="Jimenez P."/>
            <person name="Dekumyoy P."/>
            <person name="Varona S."/>
            <person name="Cuesta I."/>
            <person name="Sumanam S."/>
            <person name="Adisakwattana P."/>
            <person name="Gasser R.B."/>
            <person name="Hernandez-Gonzalez A."/>
            <person name="Young N.D."/>
            <person name="Perteguer M.J."/>
        </authorList>
    </citation>
    <scope>NUCLEOTIDE SEQUENCE [LARGE SCALE GENOMIC DNA]</scope>
    <source>
        <strain evidence="7">AL3</strain>
        <tissue evidence="7">Liver</tissue>
    </source>
</reference>
<feature type="repeat" description="WD" evidence="5">
    <location>
        <begin position="457"/>
        <end position="498"/>
    </location>
</feature>
<feature type="repeat" description="WD" evidence="5">
    <location>
        <begin position="545"/>
        <end position="586"/>
    </location>
</feature>
<organism evidence="7 8">
    <name type="scientific">Gnathostoma spinigerum</name>
    <dbReference type="NCBI Taxonomy" id="75299"/>
    <lineage>
        <taxon>Eukaryota</taxon>
        <taxon>Metazoa</taxon>
        <taxon>Ecdysozoa</taxon>
        <taxon>Nematoda</taxon>
        <taxon>Chromadorea</taxon>
        <taxon>Rhabditida</taxon>
        <taxon>Spirurina</taxon>
        <taxon>Gnathostomatomorpha</taxon>
        <taxon>Gnathostomatoidea</taxon>
        <taxon>Gnathostomatidae</taxon>
        <taxon>Gnathostoma</taxon>
    </lineage>
</organism>
<feature type="repeat" description="WD" evidence="5">
    <location>
        <begin position="503"/>
        <end position="544"/>
    </location>
</feature>
<keyword evidence="4" id="KW-0539">Nucleus</keyword>
<evidence type="ECO:0000313" key="8">
    <source>
        <dbReference type="Proteomes" id="UP001608902"/>
    </source>
</evidence>
<feature type="repeat" description="WD" evidence="5">
    <location>
        <begin position="402"/>
        <end position="445"/>
    </location>
</feature>
<comment type="subcellular location">
    <subcellularLocation>
        <location evidence="1">Nucleus</location>
        <location evidence="1">Nucleolus</location>
    </subcellularLocation>
</comment>
<dbReference type="EMBL" id="JBGFUD010001193">
    <property type="protein sequence ID" value="MFH4975908.1"/>
    <property type="molecule type" value="Genomic_DNA"/>
</dbReference>
<dbReference type="PROSITE" id="PS50082">
    <property type="entry name" value="WD_REPEATS_2"/>
    <property type="match status" value="7"/>
</dbReference>
<feature type="domain" description="U3 small nucleolar RNA-associated protein 13 C-terminal" evidence="6">
    <location>
        <begin position="640"/>
        <end position="772"/>
    </location>
</feature>
<evidence type="ECO:0000256" key="4">
    <source>
        <dbReference type="ARBA" id="ARBA00023242"/>
    </source>
</evidence>
<evidence type="ECO:0000256" key="1">
    <source>
        <dbReference type="ARBA" id="ARBA00004604"/>
    </source>
</evidence>
<keyword evidence="8" id="KW-1185">Reference proteome</keyword>
<gene>
    <name evidence="7" type="ORF">AB6A40_002617</name>
</gene>
<sequence>MKEELTDLSLFRWIEAFYTGGSILWSCDGQTLYTTCGNVIKTTNLKDGVPSHVIGNEDENLRITCAALSNTDGSIIVSYSNGLIRQYVLPTSQSGTAEIKRQWKSTHSAPIGVMRFTSDSSLLATGSADFSIKIWSLNNKSCVGAFKGTAAVSEMLFVDNSRILIGCADGSVRLFKLKGEKHLIRDWRNHSSQVVSMFLLSDSIYGIASRDQTISLINIETMEKTRTLPTFEPIESAVMNDARLLYTVGEEGVLKCWKPDTAHLMKSKKISGTRLDIVLYNHTCQQLLIGSSDFNIFVVDEKTLTVVRQMVGFNDEIFDVCFVGRNEMCIAVAANSPELRLYDMNTWACHLVPGHSASIMSVSSAKWDPDLLATSSKDNSIIVWNVSVRAKNDLDCRMVAAATGHTNSVTSVKMSNLSKKPFIVSVSYDTTIKLWSLEEVKGRVTKECYKLTACSTLVAHTKDVTCLDISLNDRVCVTGSMDKTARLWRIDTDKMTLGIGGILQGHRRGIWDVKFAPTAQVVATCCGDCSVRVYSVADRECLATLIGHPSAVLKAIFVNNSTQLLTGDSGGLLKVWNIKMKECEATFEAHDDKIWALLANKDESRFITAGSDGRIRIWADVSEKKREEEQQIRAKKVRDDQTLSNLLEQKRFDEALTFSLTLAKPYNCLKIVNTLIASGASDLHNAIEKLVPEQIVVLLDFASQWNTNSRTSDASQRVLQCILCTNAPEELLKLPNITSVVESFIPYTNRHFERLTKAQQNCAFLNYVWSQMRLPDVPVL</sequence>
<dbReference type="GO" id="GO:0005730">
    <property type="term" value="C:nucleolus"/>
    <property type="evidence" value="ECO:0007669"/>
    <property type="project" value="UniProtKB-SubCell"/>
</dbReference>
<dbReference type="Proteomes" id="UP001608902">
    <property type="component" value="Unassembled WGS sequence"/>
</dbReference>
<keyword evidence="3" id="KW-0677">Repeat</keyword>
<dbReference type="AlphaFoldDB" id="A0ABD6E728"/>
<dbReference type="Gene3D" id="2.130.10.10">
    <property type="entry name" value="YVTN repeat-like/Quinoprotein amine dehydrogenase"/>
    <property type="match status" value="4"/>
</dbReference>
<dbReference type="InterPro" id="IPR001680">
    <property type="entry name" value="WD40_rpt"/>
</dbReference>
<dbReference type="SUPFAM" id="SSF50978">
    <property type="entry name" value="WD40 repeat-like"/>
    <property type="match status" value="1"/>
</dbReference>
<keyword evidence="2 5" id="KW-0853">WD repeat</keyword>
<name>A0ABD6E728_9BILA</name>
<dbReference type="SMART" id="SM00320">
    <property type="entry name" value="WD40"/>
    <property type="match status" value="12"/>
</dbReference>
<evidence type="ECO:0000256" key="3">
    <source>
        <dbReference type="ARBA" id="ARBA00022737"/>
    </source>
</evidence>
<accession>A0ABD6E728</accession>
<evidence type="ECO:0000256" key="5">
    <source>
        <dbReference type="PROSITE-ProRule" id="PRU00221"/>
    </source>
</evidence>
<dbReference type="CDD" id="cd00200">
    <property type="entry name" value="WD40"/>
    <property type="match status" value="2"/>
</dbReference>
<proteinExistence type="predicted"/>
<dbReference type="InterPro" id="IPR036322">
    <property type="entry name" value="WD40_repeat_dom_sf"/>
</dbReference>
<evidence type="ECO:0000259" key="6">
    <source>
        <dbReference type="Pfam" id="PF08625"/>
    </source>
</evidence>
<dbReference type="PANTHER" id="PTHR19854:SF15">
    <property type="entry name" value="TRANSDUCIN BETA-LIKE PROTEIN 3"/>
    <property type="match status" value="1"/>
</dbReference>
<dbReference type="SUPFAM" id="SSF50998">
    <property type="entry name" value="Quinoprotein alcohol dehydrogenase-like"/>
    <property type="match status" value="1"/>
</dbReference>
<dbReference type="InterPro" id="IPR019775">
    <property type="entry name" value="WD40_repeat_CS"/>
</dbReference>
<evidence type="ECO:0000256" key="2">
    <source>
        <dbReference type="ARBA" id="ARBA00022574"/>
    </source>
</evidence>
<dbReference type="PRINTS" id="PR00320">
    <property type="entry name" value="GPROTEINBRPT"/>
</dbReference>
<dbReference type="InterPro" id="IPR011047">
    <property type="entry name" value="Quinoprotein_ADH-like_sf"/>
</dbReference>
<feature type="repeat" description="WD" evidence="5">
    <location>
        <begin position="104"/>
        <end position="145"/>
    </location>
</feature>
<feature type="repeat" description="WD" evidence="5">
    <location>
        <begin position="352"/>
        <end position="387"/>
    </location>
</feature>